<evidence type="ECO:0000313" key="4">
    <source>
        <dbReference type="Proteomes" id="UP000451233"/>
    </source>
</evidence>
<dbReference type="RefSeq" id="WP_160906263.1">
    <property type="nucleotide sequence ID" value="NZ_WVHS01000002.1"/>
</dbReference>
<evidence type="ECO:0000259" key="2">
    <source>
        <dbReference type="PROSITE" id="PS50192"/>
    </source>
</evidence>
<keyword evidence="1" id="KW-0812">Transmembrane</keyword>
<dbReference type="InterPro" id="IPR052336">
    <property type="entry name" value="MlaD_Phospholipid_Transporter"/>
</dbReference>
<comment type="caution">
    <text evidence="3">The sequence shown here is derived from an EMBL/GenBank/DDBJ whole genome shotgun (WGS) entry which is preliminary data.</text>
</comment>
<dbReference type="PANTHER" id="PTHR33371">
    <property type="entry name" value="INTERMEMBRANE PHOSPHOLIPID TRANSPORT SYSTEM BINDING PROTEIN MLAD-RELATED"/>
    <property type="match status" value="1"/>
</dbReference>
<dbReference type="EMBL" id="WVHS01000002">
    <property type="protein sequence ID" value="MXV15258.1"/>
    <property type="molecule type" value="Genomic_DNA"/>
</dbReference>
<evidence type="ECO:0000313" key="3">
    <source>
        <dbReference type="EMBL" id="MXV15258.1"/>
    </source>
</evidence>
<dbReference type="PROSITE" id="PS50192">
    <property type="entry name" value="T_SNARE"/>
    <property type="match status" value="1"/>
</dbReference>
<keyword evidence="1" id="KW-0472">Membrane</keyword>
<sequence>MKISNETKVGVLAIVAIVILVVGYSFLKGNDVFTNEREYYAIYDDVGGLAVSKPVLVNGYQIGRVSHLSLQPNGQIIAEFKIKPEYEIPVNTIARLESTDLLGSKAIIFELGNSGKSAADGDTLNANVQKNLMEQVQPVQKKAEMMIARMDSILMSMNAALNPDFQRNFNRSFASIAHTLETLESTTRRVDGLVGTQTDHVAAIIANLESISANFKNNNAKLTSIMNNIDKVTDEVAKANFTQTIQNANKAILDFQSIANKINSGEGSIGMLINDKQLYNNLNNSAADLDKLMIDLKANPKRYVHFSVFGGKKND</sequence>
<keyword evidence="1" id="KW-1133">Transmembrane helix</keyword>
<protein>
    <submittedName>
        <fullName evidence="3">MCE family protein</fullName>
    </submittedName>
</protein>
<accession>A0A7K1XWU7</accession>
<dbReference type="PANTHER" id="PTHR33371:SF4">
    <property type="entry name" value="INTERMEMBRANE PHOSPHOLIPID TRANSPORT SYSTEM BINDING PROTEIN MLAD"/>
    <property type="match status" value="1"/>
</dbReference>
<dbReference type="Proteomes" id="UP000451233">
    <property type="component" value="Unassembled WGS sequence"/>
</dbReference>
<dbReference type="InterPro" id="IPR003399">
    <property type="entry name" value="Mce/MlaD"/>
</dbReference>
<keyword evidence="4" id="KW-1185">Reference proteome</keyword>
<feature type="domain" description="T-SNARE coiled-coil homology" evidence="2">
    <location>
        <begin position="163"/>
        <end position="225"/>
    </location>
</feature>
<reference evidence="3 4" key="1">
    <citation type="submission" date="2019-11" db="EMBL/GenBank/DDBJ databases">
        <title>Pedobacter sp. HMF7056 Genome sequencing and assembly.</title>
        <authorList>
            <person name="Kang H."/>
            <person name="Kim H."/>
            <person name="Joh K."/>
        </authorList>
    </citation>
    <scope>NUCLEOTIDE SEQUENCE [LARGE SCALE GENOMIC DNA]</scope>
    <source>
        <strain evidence="3 4">HMF7056</strain>
    </source>
</reference>
<name>A0A7K1XWU7_9SPHI</name>
<dbReference type="InterPro" id="IPR000727">
    <property type="entry name" value="T_SNARE_dom"/>
</dbReference>
<feature type="transmembrane region" description="Helical" evidence="1">
    <location>
        <begin position="9"/>
        <end position="27"/>
    </location>
</feature>
<dbReference type="Pfam" id="PF02470">
    <property type="entry name" value="MlaD"/>
    <property type="match status" value="1"/>
</dbReference>
<gene>
    <name evidence="3" type="ORF">GS398_08090</name>
</gene>
<proteinExistence type="predicted"/>
<dbReference type="AlphaFoldDB" id="A0A7K1XWU7"/>
<evidence type="ECO:0000256" key="1">
    <source>
        <dbReference type="SAM" id="Phobius"/>
    </source>
</evidence>
<organism evidence="3 4">
    <name type="scientific">Hufsiella ginkgonis</name>
    <dbReference type="NCBI Taxonomy" id="2695274"/>
    <lineage>
        <taxon>Bacteria</taxon>
        <taxon>Pseudomonadati</taxon>
        <taxon>Bacteroidota</taxon>
        <taxon>Sphingobacteriia</taxon>
        <taxon>Sphingobacteriales</taxon>
        <taxon>Sphingobacteriaceae</taxon>
        <taxon>Hufsiella</taxon>
    </lineage>
</organism>